<evidence type="ECO:0000313" key="3">
    <source>
        <dbReference type="Proteomes" id="UP000436088"/>
    </source>
</evidence>
<dbReference type="Proteomes" id="UP000436088">
    <property type="component" value="Unassembled WGS sequence"/>
</dbReference>
<keyword evidence="3" id="KW-1185">Reference proteome</keyword>
<dbReference type="GO" id="GO:0015095">
    <property type="term" value="F:magnesium ion transmembrane transporter activity"/>
    <property type="evidence" value="ECO:0007669"/>
    <property type="project" value="TreeGrafter"/>
</dbReference>
<name>A0A6A3BRY7_HIBSY</name>
<evidence type="ECO:0000313" key="2">
    <source>
        <dbReference type="EMBL" id="KAE8719374.1"/>
    </source>
</evidence>
<evidence type="ECO:0000256" key="1">
    <source>
        <dbReference type="ARBA" id="ARBA00007535"/>
    </source>
</evidence>
<dbReference type="Gene3D" id="1.20.58.340">
    <property type="entry name" value="Magnesium transport protein CorA, transmembrane region"/>
    <property type="match status" value="1"/>
</dbReference>
<gene>
    <name evidence="2" type="ORF">F3Y22_tig00109971pilonHSYRG00121</name>
</gene>
<protein>
    <submittedName>
        <fullName evidence="2">Magnesium transporter MRS2-G</fullName>
    </submittedName>
</protein>
<dbReference type="Pfam" id="PF22099">
    <property type="entry name" value="MRS2-like"/>
    <property type="match status" value="1"/>
</dbReference>
<dbReference type="PANTHER" id="PTHR13890">
    <property type="entry name" value="RNA SPLICING PROTEIN MRS2, MITOCHONDRIAL"/>
    <property type="match status" value="1"/>
</dbReference>
<dbReference type="AlphaFoldDB" id="A0A6A3BRY7"/>
<comment type="caution">
    <text evidence="2">The sequence shown here is derived from an EMBL/GenBank/DDBJ whole genome shotgun (WGS) entry which is preliminary data.</text>
</comment>
<dbReference type="PANTHER" id="PTHR13890:SF2">
    <property type="entry name" value="MAGNESIUM TRANSPORTER MRS2-4-RELATED"/>
    <property type="match status" value="1"/>
</dbReference>
<organism evidence="2 3">
    <name type="scientific">Hibiscus syriacus</name>
    <name type="common">Rose of Sharon</name>
    <dbReference type="NCBI Taxonomy" id="106335"/>
    <lineage>
        <taxon>Eukaryota</taxon>
        <taxon>Viridiplantae</taxon>
        <taxon>Streptophyta</taxon>
        <taxon>Embryophyta</taxon>
        <taxon>Tracheophyta</taxon>
        <taxon>Spermatophyta</taxon>
        <taxon>Magnoliopsida</taxon>
        <taxon>eudicotyledons</taxon>
        <taxon>Gunneridae</taxon>
        <taxon>Pentapetalae</taxon>
        <taxon>rosids</taxon>
        <taxon>malvids</taxon>
        <taxon>Malvales</taxon>
        <taxon>Malvaceae</taxon>
        <taxon>Malvoideae</taxon>
        <taxon>Hibiscus</taxon>
    </lineage>
</organism>
<sequence length="223" mass="25566">MVVNLEFVKAIVTASEVLILDPLQHEVLQFVDKLIQQFPHKSAFKTTIDASESEIRVPTPVPEPMEGFRCELPFEFQVLEIALEVVCSFLDRKVTDLEMGSYPVLDELARNVSTKNLEHVRSVKSNLTHLLARVQKVRDEIEHLLDDNEDMAHLYLTRKQVHNLQLESLSRDEFSNTICNHPPRLPRLGSNRSEFDQPLFRRQQRRGLGDVARGLFRAVGSNA</sequence>
<dbReference type="InterPro" id="IPR039204">
    <property type="entry name" value="MRS2-like"/>
</dbReference>
<proteinExistence type="inferred from homology"/>
<dbReference type="EMBL" id="VEPZ02000791">
    <property type="protein sequence ID" value="KAE8719374.1"/>
    <property type="molecule type" value="Genomic_DNA"/>
</dbReference>
<comment type="similarity">
    <text evidence="1">Belongs to the CorA metal ion transporter (MIT) (TC 1.A.35.5) family.</text>
</comment>
<accession>A0A6A3BRY7</accession>
<reference evidence="2" key="1">
    <citation type="submission" date="2019-09" db="EMBL/GenBank/DDBJ databases">
        <title>Draft genome information of white flower Hibiscus syriacus.</title>
        <authorList>
            <person name="Kim Y.-M."/>
        </authorList>
    </citation>
    <scope>NUCLEOTIDE SEQUENCE [LARGE SCALE GENOMIC DNA]</scope>
    <source>
        <strain evidence="2">YM2019G1</strain>
    </source>
</reference>